<dbReference type="HOGENOM" id="CLU_1835391_0_0_1"/>
<evidence type="ECO:0000313" key="1">
    <source>
        <dbReference type="EMBL" id="KIK53739.1"/>
    </source>
</evidence>
<proteinExistence type="predicted"/>
<name>A0A0D0BVP1_9AGAR</name>
<reference evidence="1 2" key="1">
    <citation type="submission" date="2014-04" db="EMBL/GenBank/DDBJ databases">
        <title>Evolutionary Origins and Diversification of the Mycorrhizal Mutualists.</title>
        <authorList>
            <consortium name="DOE Joint Genome Institute"/>
            <consortium name="Mycorrhizal Genomics Consortium"/>
            <person name="Kohler A."/>
            <person name="Kuo A."/>
            <person name="Nagy L.G."/>
            <person name="Floudas D."/>
            <person name="Copeland A."/>
            <person name="Barry K.W."/>
            <person name="Cichocki N."/>
            <person name="Veneault-Fourrey C."/>
            <person name="LaButti K."/>
            <person name="Lindquist E.A."/>
            <person name="Lipzen A."/>
            <person name="Lundell T."/>
            <person name="Morin E."/>
            <person name="Murat C."/>
            <person name="Riley R."/>
            <person name="Ohm R."/>
            <person name="Sun H."/>
            <person name="Tunlid A."/>
            <person name="Henrissat B."/>
            <person name="Grigoriev I.V."/>
            <person name="Hibbett D.S."/>
            <person name="Martin F."/>
        </authorList>
    </citation>
    <scope>NUCLEOTIDE SEQUENCE [LARGE SCALE GENOMIC DNA]</scope>
    <source>
        <strain evidence="1 2">FD-317 M1</strain>
    </source>
</reference>
<gene>
    <name evidence="1" type="ORF">GYMLUDRAFT_250069</name>
</gene>
<sequence>MAQLSSPSNHIGPEDLDRNSAMKLLFHHAHIEPSKDDYNLGQTIVTALGHHALAISTAGGYIQASATCGLSNYLPQQITTRTEDSRHLSRFDTPTDRVKDHLVFGIVLPEAAGYECMEWSGMPSFCSDNSVPDPRQAILN</sequence>
<protein>
    <submittedName>
        <fullName evidence="1">Uncharacterized protein</fullName>
    </submittedName>
</protein>
<dbReference type="AlphaFoldDB" id="A0A0D0BVP1"/>
<organism evidence="1 2">
    <name type="scientific">Collybiopsis luxurians FD-317 M1</name>
    <dbReference type="NCBI Taxonomy" id="944289"/>
    <lineage>
        <taxon>Eukaryota</taxon>
        <taxon>Fungi</taxon>
        <taxon>Dikarya</taxon>
        <taxon>Basidiomycota</taxon>
        <taxon>Agaricomycotina</taxon>
        <taxon>Agaricomycetes</taxon>
        <taxon>Agaricomycetidae</taxon>
        <taxon>Agaricales</taxon>
        <taxon>Marasmiineae</taxon>
        <taxon>Omphalotaceae</taxon>
        <taxon>Collybiopsis</taxon>
        <taxon>Collybiopsis luxurians</taxon>
    </lineage>
</organism>
<keyword evidence="2" id="KW-1185">Reference proteome</keyword>
<dbReference type="EMBL" id="KN834824">
    <property type="protein sequence ID" value="KIK53739.1"/>
    <property type="molecule type" value="Genomic_DNA"/>
</dbReference>
<evidence type="ECO:0000313" key="2">
    <source>
        <dbReference type="Proteomes" id="UP000053593"/>
    </source>
</evidence>
<accession>A0A0D0BVP1</accession>
<dbReference type="Proteomes" id="UP000053593">
    <property type="component" value="Unassembled WGS sequence"/>
</dbReference>